<dbReference type="Gene3D" id="3.30.870.10">
    <property type="entry name" value="Endonuclease Chain A"/>
    <property type="match status" value="1"/>
</dbReference>
<dbReference type="InterPro" id="IPR047955">
    <property type="entry name" value="DrmC-like"/>
</dbReference>
<comment type="caution">
    <text evidence="2">The sequence shown here is derived from an EMBL/GenBank/DDBJ whole genome shotgun (WGS) entry which is preliminary data.</text>
</comment>
<accession>A0ABW8XPH0</accession>
<dbReference type="PANTHER" id="PTHR21248">
    <property type="entry name" value="CARDIOLIPIN SYNTHASE"/>
    <property type="match status" value="1"/>
</dbReference>
<dbReference type="SUPFAM" id="SSF56024">
    <property type="entry name" value="Phospholipase D/nuclease"/>
    <property type="match status" value="1"/>
</dbReference>
<dbReference type="PANTHER" id="PTHR21248:SF22">
    <property type="entry name" value="PHOSPHOLIPASE D"/>
    <property type="match status" value="1"/>
</dbReference>
<evidence type="ECO:0000259" key="1">
    <source>
        <dbReference type="PROSITE" id="PS50035"/>
    </source>
</evidence>
<dbReference type="CDD" id="cd09132">
    <property type="entry name" value="PLDc_unchar4"/>
    <property type="match status" value="1"/>
</dbReference>
<dbReference type="Proteomes" id="UP001629223">
    <property type="component" value="Unassembled WGS sequence"/>
</dbReference>
<dbReference type="NCBIfam" id="NF038319">
    <property type="entry name" value="DISARM_DrmC_I"/>
    <property type="match status" value="1"/>
</dbReference>
<dbReference type="EMBL" id="JBFPMW010000024">
    <property type="protein sequence ID" value="MFL9823065.1"/>
    <property type="molecule type" value="Genomic_DNA"/>
</dbReference>
<organism evidence="2 3">
    <name type="scientific">Tolypothrix campylonemoides VB511288_2</name>
    <dbReference type="NCBI Taxonomy" id="3232311"/>
    <lineage>
        <taxon>Bacteria</taxon>
        <taxon>Bacillati</taxon>
        <taxon>Cyanobacteriota</taxon>
        <taxon>Cyanophyceae</taxon>
        <taxon>Nostocales</taxon>
        <taxon>Tolypothrichaceae</taxon>
        <taxon>Tolypothrix</taxon>
    </lineage>
</organism>
<keyword evidence="3" id="KW-1185">Reference proteome</keyword>
<name>A0ABW8XPH0_9CYAN</name>
<dbReference type="RefSeq" id="WP_050046042.1">
    <property type="nucleotide sequence ID" value="NZ_JBFPMW010000024.1"/>
</dbReference>
<sequence>MNFLSPPLLAQIRTCAKQLPRPVLETLIELLATGDSKTLKASVLTQLPNPNFRRVVADLLDAWSREGSHVDGSAMPAAGGYAIAAALMSAAYCEQAAREELSVELVWTGPSLEGTRLRRTQQVLLQLIQDAKQELILVSFAVYKIPEIAKALVNAIERGISLKIIAETPESGEGKIPFGVGTTLGMEIARKAQLYIWPRHKRLTDSEGRYGSLHIKCVVCDRQHLFVSSANLTEYALTLNMEMGVLIHSEDLACQVVEHMNDLIQQETLMLYFE</sequence>
<evidence type="ECO:0000313" key="2">
    <source>
        <dbReference type="EMBL" id="MFL9823065.1"/>
    </source>
</evidence>
<dbReference type="Pfam" id="PF13091">
    <property type="entry name" value="PLDc_2"/>
    <property type="match status" value="1"/>
</dbReference>
<feature type="domain" description="PLD phosphodiesterase" evidence="1">
    <location>
        <begin position="209"/>
        <end position="236"/>
    </location>
</feature>
<protein>
    <submittedName>
        <fullName evidence="2">DISARM system phospholipase D-like protein DrmC</fullName>
    </submittedName>
</protein>
<gene>
    <name evidence="2" type="primary">drmC</name>
    <name evidence="2" type="ORF">AB0756_39170</name>
</gene>
<dbReference type="InterPro" id="IPR001736">
    <property type="entry name" value="PLipase_D/transphosphatidylase"/>
</dbReference>
<dbReference type="PROSITE" id="PS50035">
    <property type="entry name" value="PLD"/>
    <property type="match status" value="1"/>
</dbReference>
<reference evidence="2 3" key="1">
    <citation type="submission" date="2024-07" db="EMBL/GenBank/DDBJ databases">
        <authorList>
            <person name="Tripathy S."/>
        </authorList>
    </citation>
    <scope>NUCLEOTIDE SEQUENCE [LARGE SCALE GENOMIC DNA]</scope>
    <source>
        <strain evidence="2 3">VB511288_2</strain>
    </source>
</reference>
<evidence type="ECO:0000313" key="3">
    <source>
        <dbReference type="Proteomes" id="UP001629223"/>
    </source>
</evidence>
<proteinExistence type="predicted"/>
<dbReference type="InterPro" id="IPR025202">
    <property type="entry name" value="PLD-like_dom"/>
</dbReference>